<dbReference type="SUPFAM" id="SSF48452">
    <property type="entry name" value="TPR-like"/>
    <property type="match status" value="2"/>
</dbReference>
<keyword evidence="6" id="KW-0012">Acyltransferase</keyword>
<reference evidence="6" key="1">
    <citation type="submission" date="2021-01" db="EMBL/GenBank/DDBJ databases">
        <title>Chromosome-level genome assembly of a human fungal pathogen reveals clustering of transcriptionally co-regulated genes.</title>
        <authorList>
            <person name="Voorhies M."/>
            <person name="Cohen S."/>
            <person name="Shea T.P."/>
            <person name="Petrus S."/>
            <person name="Munoz J.F."/>
            <person name="Poplawski S."/>
            <person name="Goldman W.E."/>
            <person name="Michael T."/>
            <person name="Cuomo C.A."/>
            <person name="Sil A."/>
            <person name="Beyhan S."/>
        </authorList>
    </citation>
    <scope>NUCLEOTIDE SEQUENCE</scope>
    <source>
        <strain evidence="6">WU24</strain>
    </source>
</reference>
<dbReference type="Pfam" id="PF08450">
    <property type="entry name" value="SGL"/>
    <property type="match status" value="2"/>
</dbReference>
<dbReference type="EMBL" id="CP069115">
    <property type="protein sequence ID" value="QSS65959.1"/>
    <property type="molecule type" value="Genomic_DNA"/>
</dbReference>
<feature type="domain" description="SMP-30/Gluconolactonase/LRE-like region" evidence="5">
    <location>
        <begin position="1254"/>
        <end position="1341"/>
    </location>
</feature>
<dbReference type="PROSITE" id="PS50005">
    <property type="entry name" value="TPR"/>
    <property type="match status" value="1"/>
</dbReference>
<dbReference type="GO" id="GO:0016746">
    <property type="term" value="F:acyltransferase activity"/>
    <property type="evidence" value="ECO:0007669"/>
    <property type="project" value="UniProtKB-KW"/>
</dbReference>
<dbReference type="InterPro" id="IPR011990">
    <property type="entry name" value="TPR-like_helical_dom_sf"/>
</dbReference>
<keyword evidence="1" id="KW-0677">Repeat</keyword>
<feature type="repeat" description="TPR" evidence="3">
    <location>
        <begin position="477"/>
        <end position="510"/>
    </location>
</feature>
<gene>
    <name evidence="6" type="ORF">I7I51_06810</name>
</gene>
<proteinExistence type="predicted"/>
<accession>A0A8A1MJ72</accession>
<name>A0A8A1MJ72_AJECA</name>
<dbReference type="InterPro" id="IPR013658">
    <property type="entry name" value="SGL"/>
</dbReference>
<dbReference type="SMART" id="SM00028">
    <property type="entry name" value="TPR"/>
    <property type="match status" value="5"/>
</dbReference>
<dbReference type="FunFam" id="1.25.40.10:FF:000250">
    <property type="entry name" value="RNA polymerase II transcription elongation factor"/>
    <property type="match status" value="1"/>
</dbReference>
<evidence type="ECO:0000256" key="1">
    <source>
        <dbReference type="ARBA" id="ARBA00022737"/>
    </source>
</evidence>
<dbReference type="GO" id="GO:0016593">
    <property type="term" value="C:Cdc73/Paf1 complex"/>
    <property type="evidence" value="ECO:0007669"/>
    <property type="project" value="TreeGrafter"/>
</dbReference>
<dbReference type="PANTHER" id="PTHR14027">
    <property type="entry name" value="RNA POLYMERASE-ASSOCIATED PROTEIN CTR9"/>
    <property type="match status" value="1"/>
</dbReference>
<dbReference type="Gene3D" id="2.120.10.30">
    <property type="entry name" value="TolB, C-terminal domain"/>
    <property type="match status" value="1"/>
</dbReference>
<dbReference type="VEuPathDB" id="FungiDB:I7I51_06810"/>
<evidence type="ECO:0000259" key="5">
    <source>
        <dbReference type="Pfam" id="PF08450"/>
    </source>
</evidence>
<organism evidence="6 7">
    <name type="scientific">Ajellomyces capsulatus</name>
    <name type="common">Darling's disease fungus</name>
    <name type="synonym">Histoplasma capsulatum</name>
    <dbReference type="NCBI Taxonomy" id="5037"/>
    <lineage>
        <taxon>Eukaryota</taxon>
        <taxon>Fungi</taxon>
        <taxon>Dikarya</taxon>
        <taxon>Ascomycota</taxon>
        <taxon>Pezizomycotina</taxon>
        <taxon>Eurotiomycetes</taxon>
        <taxon>Eurotiomycetidae</taxon>
        <taxon>Onygenales</taxon>
        <taxon>Ajellomycetaceae</taxon>
        <taxon>Histoplasma</taxon>
    </lineage>
</organism>
<dbReference type="Proteomes" id="UP000663671">
    <property type="component" value="Chromosome 3"/>
</dbReference>
<dbReference type="InterPro" id="IPR011042">
    <property type="entry name" value="6-blade_b-propeller_TolB-like"/>
</dbReference>
<dbReference type="InterPro" id="IPR019734">
    <property type="entry name" value="TPR_rpt"/>
</dbReference>
<dbReference type="SUPFAM" id="SSF63829">
    <property type="entry name" value="Calcium-dependent phosphotriesterase"/>
    <property type="match status" value="1"/>
</dbReference>
<dbReference type="GO" id="GO:0000993">
    <property type="term" value="F:RNA polymerase II complex binding"/>
    <property type="evidence" value="ECO:0007669"/>
    <property type="project" value="TreeGrafter"/>
</dbReference>
<sequence>MTQYTQKAFKVDKEYPMTCSMFGGYFLLRKHFPTVEALARKAIELTDVNAIASDGWYLLARKEHFEGNSARANEYYTRSDQARGGGDRGYLPAKFGAVQMQVRTGDYDGAKFRLEKIIQQTKNPESMTLLGALFAEEVFAAQSSPLKEDKSAEVKKATSLLESVRASWKDEKKKLSPDESVLLYLARLYESGSPEKSMQCLQHVEQMQLAQIPDTERPEDIHDEETTTNLLREHLAPQLLNNMGCFLYHSEKIELARNMFQTALNACVKSRDRDDSADTDAFVTTISYNLARTYEAASMPEEAKKVYEGLLERHSDYTEANARLTYIALRQSPTDEGPKKMAKLYELESTNLEVRALFGWYLSKSKRRVANIAEDHEQRHYKHTLQGYDKHDRYSLTGMGNIFLLAARDMRRDTEQDREKRRKMYEKAVEFFDKALQLDPKNAYAAQGIAIALVDDRKDYTTAVQIFSRIRDTLRDASVYLNLGHVYAELRQFSKSIENYEAALSKDRQRDTQILACLGRVWLLKGMQEMNLAAMNTALDCTQRARAIAPEQIHLEFNVAFVQNQIAQLVVSLPETQKSLQDVQIASDGLDEAINTFSQIAKAKHPPYPRGSLEQRANMGKNTIRRKLERTLQSQGEYEEKNATKLQQAREARETELRRREEEKRKVEEAELERKRQIAEDRQRLIEEAQRLAAIRAEEERAREEAEYTTDSETGDKVKRKKKAAAASKRKKKDAGDDSGAAGRKSKDRSTGPESELESDAEDHPAPRKRRRLERRSTTKSSKYKSSEIVVESESEDGEEGAGSGTREANGANRDAGSPVSDRDEDDDMRDTTAGGVSVDEDKDADAVVRRRRTKLNLRIEDDEDEEGESEVESAGKKARPASPDAEPNDEDDLFEEKSGDEAMDRAGSGDRDTEMKDRTDEDEDEDLVQSVLFIAGSRRIPYLYVASKLLREDHQTENRYQPSSTNIVRILYRQLKIHLDILDPLLHDRQELSAMHPPALASTTKIAYFDTKRAATDSSYARSFSSAPSFVVYSDKFINDVLGLNARLSLVSSRKDAKDKFAHEAGVYIPSTNSIYFTSNYQTSDPRIDLYAITADTWQIEKLTEKPGFDIVSQPNGACNYQGKILYCAQGNMDTGGGNGKPSALTLVDPVCGTADTLINNFHGREFSSINDVVVHHGTRDIWFTDPTYGFEQAFRPVPELPKQVYCFRPSTCQCWVVADGFSMCNGLCFNPDYTLMYISDTGAIQSHGHIGDGHNFSFCGTSPASIYVYDVVDGGTRLANRRLFAYCDNGVPDGIKCDEKGFVYSGCGDGVHVWDPKGHLVGKIVVGSTTANFCFGKEGLWMFAEEELWFCELKARGALPEVKGKK</sequence>
<feature type="compositionally biased region" description="Basic and acidic residues" evidence="4">
    <location>
        <begin position="896"/>
        <end position="920"/>
    </location>
</feature>
<evidence type="ECO:0000256" key="4">
    <source>
        <dbReference type="SAM" id="MobiDB-lite"/>
    </source>
</evidence>
<protein>
    <submittedName>
        <fullName evidence="6">Acyltransferase</fullName>
    </submittedName>
</protein>
<feature type="region of interest" description="Disordered" evidence="4">
    <location>
        <begin position="634"/>
        <end position="674"/>
    </location>
</feature>
<dbReference type="PANTHER" id="PTHR14027:SF2">
    <property type="entry name" value="RNA POLYMERASE-ASSOCIATED PROTEIN CTR9 HOMOLOG"/>
    <property type="match status" value="1"/>
</dbReference>
<dbReference type="Gene3D" id="1.25.40.10">
    <property type="entry name" value="Tetratricopeptide repeat domain"/>
    <property type="match status" value="3"/>
</dbReference>
<feature type="compositionally biased region" description="Acidic residues" evidence="4">
    <location>
        <begin position="861"/>
        <end position="872"/>
    </location>
</feature>
<dbReference type="GO" id="GO:0006368">
    <property type="term" value="P:transcription elongation by RNA polymerase II"/>
    <property type="evidence" value="ECO:0007669"/>
    <property type="project" value="TreeGrafter"/>
</dbReference>
<feature type="compositionally biased region" description="Basic residues" evidence="4">
    <location>
        <begin position="718"/>
        <end position="733"/>
    </location>
</feature>
<dbReference type="GO" id="GO:0006355">
    <property type="term" value="P:regulation of DNA-templated transcription"/>
    <property type="evidence" value="ECO:0007669"/>
    <property type="project" value="InterPro"/>
</dbReference>
<evidence type="ECO:0000256" key="3">
    <source>
        <dbReference type="PROSITE-ProRule" id="PRU00339"/>
    </source>
</evidence>
<feature type="compositionally biased region" description="Basic and acidic residues" evidence="4">
    <location>
        <begin position="638"/>
        <end position="674"/>
    </location>
</feature>
<feature type="region of interest" description="Disordered" evidence="4">
    <location>
        <begin position="699"/>
        <end position="926"/>
    </location>
</feature>
<evidence type="ECO:0000313" key="6">
    <source>
        <dbReference type="EMBL" id="QSS65959.1"/>
    </source>
</evidence>
<keyword evidence="6" id="KW-0808">Transferase</keyword>
<dbReference type="Pfam" id="PF13181">
    <property type="entry name" value="TPR_8"/>
    <property type="match status" value="2"/>
</dbReference>
<dbReference type="InterPro" id="IPR031101">
    <property type="entry name" value="Ctr9"/>
</dbReference>
<evidence type="ECO:0000256" key="2">
    <source>
        <dbReference type="ARBA" id="ARBA00022803"/>
    </source>
</evidence>
<feature type="domain" description="SMP-30/Gluconolactonase/LRE-like region" evidence="5">
    <location>
        <begin position="1124"/>
        <end position="1243"/>
    </location>
</feature>
<feature type="compositionally biased region" description="Acidic residues" evidence="4">
    <location>
        <begin position="791"/>
        <end position="800"/>
    </location>
</feature>
<evidence type="ECO:0000313" key="7">
    <source>
        <dbReference type="Proteomes" id="UP000663671"/>
    </source>
</evidence>
<keyword evidence="2 3" id="KW-0802">TPR repeat</keyword>
<dbReference type="OrthoDB" id="343875at2759"/>